<keyword evidence="3" id="KW-1000">Mitochondrion outer membrane</keyword>
<keyword evidence="6" id="KW-0472">Membrane</keyword>
<evidence type="ECO:0008006" key="10">
    <source>
        <dbReference type="Google" id="ProtNLM"/>
    </source>
</evidence>
<dbReference type="AlphaFoldDB" id="A0A6A6B696"/>
<evidence type="ECO:0000256" key="6">
    <source>
        <dbReference type="ARBA" id="ARBA00023136"/>
    </source>
</evidence>
<dbReference type="GO" id="GO:0005741">
    <property type="term" value="C:mitochondrial outer membrane"/>
    <property type="evidence" value="ECO:0007669"/>
    <property type="project" value="UniProtKB-SubCell"/>
</dbReference>
<dbReference type="GeneID" id="54294734"/>
<organism evidence="8 9">
    <name type="scientific">Aplosporella prunicola CBS 121167</name>
    <dbReference type="NCBI Taxonomy" id="1176127"/>
    <lineage>
        <taxon>Eukaryota</taxon>
        <taxon>Fungi</taxon>
        <taxon>Dikarya</taxon>
        <taxon>Ascomycota</taxon>
        <taxon>Pezizomycotina</taxon>
        <taxon>Dothideomycetes</taxon>
        <taxon>Dothideomycetes incertae sedis</taxon>
        <taxon>Botryosphaeriales</taxon>
        <taxon>Aplosporellaceae</taxon>
        <taxon>Aplosporella</taxon>
    </lineage>
</organism>
<dbReference type="InterPro" id="IPR036291">
    <property type="entry name" value="NAD(P)-bd_dom_sf"/>
</dbReference>
<gene>
    <name evidence="8" type="ORF">K452DRAFT_232551</name>
</gene>
<dbReference type="Gene3D" id="3.40.50.720">
    <property type="entry name" value="NAD(P)-binding Rossmann-like Domain"/>
    <property type="match status" value="1"/>
</dbReference>
<keyword evidence="4" id="KW-0809">Transit peptide</keyword>
<feature type="region of interest" description="Disordered" evidence="7">
    <location>
        <begin position="36"/>
        <end position="62"/>
    </location>
</feature>
<dbReference type="PANTHER" id="PTHR14097:SF7">
    <property type="entry name" value="OXIDOREDUCTASE HTATIP2"/>
    <property type="match status" value="1"/>
</dbReference>
<evidence type="ECO:0000256" key="3">
    <source>
        <dbReference type="ARBA" id="ARBA00022787"/>
    </source>
</evidence>
<dbReference type="FunFam" id="3.40.50.720:FF:000366">
    <property type="entry name" value="Protein FMP52, mitochondrial"/>
    <property type="match status" value="1"/>
</dbReference>
<evidence type="ECO:0000256" key="7">
    <source>
        <dbReference type="SAM" id="MobiDB-lite"/>
    </source>
</evidence>
<name>A0A6A6B696_9PEZI</name>
<evidence type="ECO:0000256" key="5">
    <source>
        <dbReference type="ARBA" id="ARBA00023128"/>
    </source>
</evidence>
<evidence type="ECO:0000313" key="8">
    <source>
        <dbReference type="EMBL" id="KAF2139386.1"/>
    </source>
</evidence>
<comment type="similarity">
    <text evidence="2">Belongs to the FMP52 family.</text>
</comment>
<dbReference type="Pfam" id="PF08732">
    <property type="entry name" value="HIM1"/>
    <property type="match status" value="1"/>
</dbReference>
<protein>
    <recommendedName>
        <fullName evidence="10">NAD(P)-binding domain-containing protein</fullName>
    </recommendedName>
</protein>
<sequence length="249" mass="26209">MSTTTTAFLAGSTGLVGSNILSTLIARPEIAHTHAFTRRPLPHSSPRLSTLPADAEHESAAPPTWPTHIPNPAPASSIFVSALGTTRAQAGSLDAQRQIDYELNLALATAAKAAGITTYVLVSTAQASAASIFPYTRMKGELEDRVKALGFAHCVILRPGLIVGAREDSRPAEFVVRKVAGLAGAFANGLKDFWAQDALVIARAAVHAGLLCARGEREDGVWELAQADIVRLGRTEWKDAAPAAAEEAK</sequence>
<evidence type="ECO:0000313" key="9">
    <source>
        <dbReference type="Proteomes" id="UP000799438"/>
    </source>
</evidence>
<comment type="subcellular location">
    <subcellularLocation>
        <location evidence="1">Mitochondrion outer membrane</location>
        <topology evidence="1">Peripheral membrane protein</topology>
    </subcellularLocation>
</comment>
<dbReference type="Proteomes" id="UP000799438">
    <property type="component" value="Unassembled WGS sequence"/>
</dbReference>
<dbReference type="GO" id="GO:0051170">
    <property type="term" value="P:import into nucleus"/>
    <property type="evidence" value="ECO:0007669"/>
    <property type="project" value="TreeGrafter"/>
</dbReference>
<dbReference type="OrthoDB" id="430436at2759"/>
<proteinExistence type="inferred from homology"/>
<reference evidence="8" key="1">
    <citation type="journal article" date="2020" name="Stud. Mycol.">
        <title>101 Dothideomycetes genomes: a test case for predicting lifestyles and emergence of pathogens.</title>
        <authorList>
            <person name="Haridas S."/>
            <person name="Albert R."/>
            <person name="Binder M."/>
            <person name="Bloem J."/>
            <person name="Labutti K."/>
            <person name="Salamov A."/>
            <person name="Andreopoulos B."/>
            <person name="Baker S."/>
            <person name="Barry K."/>
            <person name="Bills G."/>
            <person name="Bluhm B."/>
            <person name="Cannon C."/>
            <person name="Castanera R."/>
            <person name="Culley D."/>
            <person name="Daum C."/>
            <person name="Ezra D."/>
            <person name="Gonzalez J."/>
            <person name="Henrissat B."/>
            <person name="Kuo A."/>
            <person name="Liang C."/>
            <person name="Lipzen A."/>
            <person name="Lutzoni F."/>
            <person name="Magnuson J."/>
            <person name="Mondo S."/>
            <person name="Nolan M."/>
            <person name="Ohm R."/>
            <person name="Pangilinan J."/>
            <person name="Park H.-J."/>
            <person name="Ramirez L."/>
            <person name="Alfaro M."/>
            <person name="Sun H."/>
            <person name="Tritt A."/>
            <person name="Yoshinaga Y."/>
            <person name="Zwiers L.-H."/>
            <person name="Turgeon B."/>
            <person name="Goodwin S."/>
            <person name="Spatafora J."/>
            <person name="Crous P."/>
            <person name="Grigoriev I."/>
        </authorList>
    </citation>
    <scope>NUCLEOTIDE SEQUENCE</scope>
    <source>
        <strain evidence="8">CBS 121167</strain>
    </source>
</reference>
<dbReference type="EMBL" id="ML995493">
    <property type="protein sequence ID" value="KAF2139386.1"/>
    <property type="molecule type" value="Genomic_DNA"/>
</dbReference>
<dbReference type="InterPro" id="IPR014843">
    <property type="entry name" value="Him1/Fmp52"/>
</dbReference>
<evidence type="ECO:0000256" key="4">
    <source>
        <dbReference type="ARBA" id="ARBA00022946"/>
    </source>
</evidence>
<accession>A0A6A6B696</accession>
<evidence type="ECO:0000256" key="2">
    <source>
        <dbReference type="ARBA" id="ARBA00006617"/>
    </source>
</evidence>
<dbReference type="SUPFAM" id="SSF51735">
    <property type="entry name" value="NAD(P)-binding Rossmann-fold domains"/>
    <property type="match status" value="1"/>
</dbReference>
<keyword evidence="5" id="KW-0496">Mitochondrion</keyword>
<evidence type="ECO:0000256" key="1">
    <source>
        <dbReference type="ARBA" id="ARBA00004450"/>
    </source>
</evidence>
<dbReference type="RefSeq" id="XP_033395099.1">
    <property type="nucleotide sequence ID" value="XM_033537238.1"/>
</dbReference>
<dbReference type="PANTHER" id="PTHR14097">
    <property type="entry name" value="OXIDOREDUCTASE HTATIP2"/>
    <property type="match status" value="1"/>
</dbReference>
<keyword evidence="9" id="KW-1185">Reference proteome</keyword>